<evidence type="ECO:0000313" key="5">
    <source>
        <dbReference type="Proteomes" id="UP001575652"/>
    </source>
</evidence>
<dbReference type="Pfam" id="PF19278">
    <property type="entry name" value="Hydant_A_C"/>
    <property type="match status" value="1"/>
</dbReference>
<organism evidence="4 5">
    <name type="scientific">Arthrobacter halodurans</name>
    <dbReference type="NCBI Taxonomy" id="516699"/>
    <lineage>
        <taxon>Bacteria</taxon>
        <taxon>Bacillati</taxon>
        <taxon>Actinomycetota</taxon>
        <taxon>Actinomycetes</taxon>
        <taxon>Micrococcales</taxon>
        <taxon>Micrococcaceae</taxon>
        <taxon>Arthrobacter</taxon>
    </lineage>
</organism>
<dbReference type="EMBL" id="JBHDLJ010000017">
    <property type="protein sequence ID" value="MFB0836034.1"/>
    <property type="molecule type" value="Genomic_DNA"/>
</dbReference>
<proteinExistence type="predicted"/>
<gene>
    <name evidence="4" type="ORF">ACETWP_15700</name>
</gene>
<dbReference type="PANTHER" id="PTHR11365:SF23">
    <property type="entry name" value="HYPOTHETICAL 5-OXOPROLINASE (EUROFUNG)-RELATED"/>
    <property type="match status" value="1"/>
</dbReference>
<dbReference type="Pfam" id="PF01968">
    <property type="entry name" value="Hydantoinase_A"/>
    <property type="match status" value="1"/>
</dbReference>
<feature type="domain" description="Hydantoinase/oxoprolinase N-terminal" evidence="2">
    <location>
        <begin position="4"/>
        <end position="184"/>
    </location>
</feature>
<reference evidence="4 5" key="1">
    <citation type="submission" date="2024-09" db="EMBL/GenBank/DDBJ databases">
        <authorList>
            <person name="Salinas-Garcia M.A."/>
            <person name="Prieme A."/>
        </authorList>
    </citation>
    <scope>NUCLEOTIDE SEQUENCE [LARGE SCALE GENOMIC DNA]</scope>
    <source>
        <strain evidence="4 5">DSM 21081</strain>
    </source>
</reference>
<dbReference type="SUPFAM" id="SSF53067">
    <property type="entry name" value="Actin-like ATPase domain"/>
    <property type="match status" value="1"/>
</dbReference>
<dbReference type="Proteomes" id="UP001575652">
    <property type="component" value="Unassembled WGS sequence"/>
</dbReference>
<dbReference type="InterPro" id="IPR049517">
    <property type="entry name" value="ACX-like_C"/>
</dbReference>
<keyword evidence="5" id="KW-1185">Reference proteome</keyword>
<comment type="caution">
    <text evidence="4">The sequence shown here is derived from an EMBL/GenBank/DDBJ whole genome shotgun (WGS) entry which is preliminary data.</text>
</comment>
<dbReference type="PANTHER" id="PTHR11365">
    <property type="entry name" value="5-OXOPROLINASE RELATED"/>
    <property type="match status" value="1"/>
</dbReference>
<protein>
    <submittedName>
        <fullName evidence="4">Hydantoinase/oxoprolinase family protein</fullName>
    </submittedName>
</protein>
<dbReference type="Pfam" id="PF05378">
    <property type="entry name" value="Hydant_A_N"/>
    <property type="match status" value="1"/>
</dbReference>
<name>A0ABV4USK0_9MICC</name>
<dbReference type="InterPro" id="IPR043129">
    <property type="entry name" value="ATPase_NBD"/>
</dbReference>
<dbReference type="InterPro" id="IPR008040">
    <property type="entry name" value="Hydant_A_N"/>
</dbReference>
<accession>A0ABV4USK0</accession>
<evidence type="ECO:0000259" key="3">
    <source>
        <dbReference type="Pfam" id="PF19278"/>
    </source>
</evidence>
<dbReference type="RefSeq" id="WP_373973211.1">
    <property type="nucleotide sequence ID" value="NZ_JBHDLJ010000017.1"/>
</dbReference>
<evidence type="ECO:0000259" key="1">
    <source>
        <dbReference type="Pfam" id="PF01968"/>
    </source>
</evidence>
<feature type="domain" description="Hydantoinase A/oxoprolinase" evidence="1">
    <location>
        <begin position="205"/>
        <end position="491"/>
    </location>
</feature>
<feature type="domain" description="Acetophenone carboxylase-like C-terminal" evidence="3">
    <location>
        <begin position="508"/>
        <end position="675"/>
    </location>
</feature>
<evidence type="ECO:0000313" key="4">
    <source>
        <dbReference type="EMBL" id="MFB0836034.1"/>
    </source>
</evidence>
<sequence>MAFRLGVDVGGTFTDILLINEDTGETYRYKTSSTPEDQSIGVLHGIEEACKAAGVSPHEVREVLHGTTVATNAILEQKGARVGLVTTRGFRQVLQIARSFVPGGLAGWIIWPKPEPLADLEDTVEVTERVSTTGEVITALDEDDVRTQLRKLHRQGIEALSISLINAFANGDHEGRIAEIAAEELPGIPVSRSSVVLPELREYERTITTVANAYVQGQVSRYVGNLESKLGGAGMDAHLSILRSDGGLVSGKVAADNPVSLLLSGPAGGVTGAVWAAEKAGFRDLLTFDMGGTSTDVALVQDLTPRIGRETTVGDLTVRATSVDVRTVGAGGGSIAHVPPLTQALRVGPQSAGAVPGPASYGKGGSEPTVTDANVVLGYLPSQLAGGEIGLDTAAAETAVNTIAEAIGLGSTEATAAGIIDIVNENIYGALKLVSTQQGFDPRDFALVAFGGAGPLHANALGRLTGAWPVIIPPSPGVLCAYGDATTSLRDESARTLVRRFSELDDAQLRGILGELAETARESLLAAGLDAGDLTTTYTADLRYHGQGFEIPITIDLDRFDGTGGTRGLEELRGSFDAEHERLFAFLLDNEHELVTARATVSGPRPDVASPVLEDGGPNPAEAARGRHSIWVDGAPVDATIYDRHLLKAGNVVVGPAVIAEMDSTTLVLPGHAATVHPHGSLLLRPTADTPDAPEAALVGAASDTSKD</sequence>
<dbReference type="InterPro" id="IPR002821">
    <property type="entry name" value="Hydantoinase_A"/>
</dbReference>
<dbReference type="InterPro" id="IPR045079">
    <property type="entry name" value="Oxoprolinase-like"/>
</dbReference>
<evidence type="ECO:0000259" key="2">
    <source>
        <dbReference type="Pfam" id="PF05378"/>
    </source>
</evidence>